<evidence type="ECO:0000313" key="2">
    <source>
        <dbReference type="Proteomes" id="UP000680865"/>
    </source>
</evidence>
<comment type="caution">
    <text evidence="1">The sequence shown here is derived from an EMBL/GenBank/DDBJ whole genome shotgun (WGS) entry which is preliminary data.</text>
</comment>
<accession>A0A919T2N0</accession>
<organism evidence="1 2">
    <name type="scientific">Winogradskya consettensis</name>
    <dbReference type="NCBI Taxonomy" id="113560"/>
    <lineage>
        <taxon>Bacteria</taxon>
        <taxon>Bacillati</taxon>
        <taxon>Actinomycetota</taxon>
        <taxon>Actinomycetes</taxon>
        <taxon>Micromonosporales</taxon>
        <taxon>Micromonosporaceae</taxon>
        <taxon>Winogradskya</taxon>
    </lineage>
</organism>
<dbReference type="Proteomes" id="UP000680865">
    <property type="component" value="Unassembled WGS sequence"/>
</dbReference>
<sequence length="344" mass="36683">MSQPDDRLIPRYHELLLRLAGWAPDDLISDARGRLAEGRVSEVARSLLGAVVSGRLPIRAEDAELLVLTLPDVPEVAALATAVPALEPGAHPAFEFAPLLPNRDEPLPMVLDLTNSQDLDAIDRAVLAALDQVPGAIALWRAWRSPQPDRIAAGPVRVYLLESDGDAAGLPGVAAWLQQALAAAGVEDPQAEVFSPGADLPGYQRLARGRSALLWTAGKGAPMTIARVFDSYDPVLGGQFTAEHPLIGAGDELDRVLAYLDAGTVLLATTAQEPDIFDDGAGPVVPASFRTDGTWIWTDAVPYYLRTYALSPDEDLLAHIRSLSYRPPVVDAVTEHRALAALVG</sequence>
<dbReference type="RefSeq" id="WP_213003015.1">
    <property type="nucleotide sequence ID" value="NZ_BAAATW010000006.1"/>
</dbReference>
<reference evidence="1" key="1">
    <citation type="submission" date="2021-03" db="EMBL/GenBank/DDBJ databases">
        <title>Whole genome shotgun sequence of Actinoplanes consettensis NBRC 14913.</title>
        <authorList>
            <person name="Komaki H."/>
            <person name="Tamura T."/>
        </authorList>
    </citation>
    <scope>NUCLEOTIDE SEQUENCE</scope>
    <source>
        <strain evidence="1">NBRC 14913</strain>
    </source>
</reference>
<name>A0A919T2N0_9ACTN</name>
<evidence type="ECO:0000313" key="1">
    <source>
        <dbReference type="EMBL" id="GIM83505.1"/>
    </source>
</evidence>
<keyword evidence="2" id="KW-1185">Reference proteome</keyword>
<dbReference type="AlphaFoldDB" id="A0A919T2N0"/>
<proteinExistence type="predicted"/>
<dbReference type="EMBL" id="BOQP01000056">
    <property type="protein sequence ID" value="GIM83505.1"/>
    <property type="molecule type" value="Genomic_DNA"/>
</dbReference>
<gene>
    <name evidence="1" type="ORF">Aco04nite_86850</name>
</gene>
<protein>
    <submittedName>
        <fullName evidence="1">Uncharacterized protein</fullName>
    </submittedName>
</protein>